<reference evidence="1" key="1">
    <citation type="journal article" date="2021" name="Environ. Microbiol.">
        <title>Gene family expansions and transcriptome signatures uncover fungal adaptations to wood decay.</title>
        <authorList>
            <person name="Hage H."/>
            <person name="Miyauchi S."/>
            <person name="Viragh M."/>
            <person name="Drula E."/>
            <person name="Min B."/>
            <person name="Chaduli D."/>
            <person name="Navarro D."/>
            <person name="Favel A."/>
            <person name="Norest M."/>
            <person name="Lesage-Meessen L."/>
            <person name="Balint B."/>
            <person name="Merenyi Z."/>
            <person name="de Eugenio L."/>
            <person name="Morin E."/>
            <person name="Martinez A.T."/>
            <person name="Baldrian P."/>
            <person name="Stursova M."/>
            <person name="Martinez M.J."/>
            <person name="Novotny C."/>
            <person name="Magnuson J.K."/>
            <person name="Spatafora J.W."/>
            <person name="Maurice S."/>
            <person name="Pangilinan J."/>
            <person name="Andreopoulos W."/>
            <person name="LaButti K."/>
            <person name="Hundley H."/>
            <person name="Na H."/>
            <person name="Kuo A."/>
            <person name="Barry K."/>
            <person name="Lipzen A."/>
            <person name="Henrissat B."/>
            <person name="Riley R."/>
            <person name="Ahrendt S."/>
            <person name="Nagy L.G."/>
            <person name="Grigoriev I.V."/>
            <person name="Martin F."/>
            <person name="Rosso M.N."/>
        </authorList>
    </citation>
    <scope>NUCLEOTIDE SEQUENCE</scope>
    <source>
        <strain evidence="1">CBS 384.51</strain>
    </source>
</reference>
<comment type="caution">
    <text evidence="1">The sequence shown here is derived from an EMBL/GenBank/DDBJ whole genome shotgun (WGS) entry which is preliminary data.</text>
</comment>
<dbReference type="Proteomes" id="UP001055072">
    <property type="component" value="Unassembled WGS sequence"/>
</dbReference>
<sequence length="466" mass="50600">MLSTRPLAPGDDGQAQYTYARTPAKGLLKTRGALQENTVYRGQRTVNGKGKAVALRTPQPPASLRKNGLQTTKPTLVVTRPLGDKTPFPNRQAQALQTPAPQAAKLAKLALFDESLAKTPGNLLLPSARRKSVRLPRSASKKFQTPQTQGNPWDVSDGDVHLDISQEIEEAAIEESDYDEVEYQPPKVPDQPFEPLFGLLDYKAVGKILLDLEYSGPRNNATERFYAADMESVIDKAELLKASGGLSWHGMELTELPDGSPFRRSPTPSVRAPSASSLRPRSRTSSEKPVPTRVAPSRVAQSSTKPAPPVTRSSTRVLSTTAQNTTTHTRITRSTSARSADQTTQPTTARQTTTREPVAPAANRSTTSVRTRAATTRSTVLPTIRPPSVTESRTRGNTSGIPAHTIATPSRARPATLARVDNSRPSSRAGSELSTSTAPTRREDEDDFLNFDCDDTPIYDDFQLSL</sequence>
<proteinExistence type="predicted"/>
<gene>
    <name evidence="1" type="ORF">BDY19DRAFT_951692</name>
</gene>
<dbReference type="EMBL" id="MU274915">
    <property type="protein sequence ID" value="KAI0088052.1"/>
    <property type="molecule type" value="Genomic_DNA"/>
</dbReference>
<organism evidence="1 2">
    <name type="scientific">Irpex rosettiformis</name>
    <dbReference type="NCBI Taxonomy" id="378272"/>
    <lineage>
        <taxon>Eukaryota</taxon>
        <taxon>Fungi</taxon>
        <taxon>Dikarya</taxon>
        <taxon>Basidiomycota</taxon>
        <taxon>Agaricomycotina</taxon>
        <taxon>Agaricomycetes</taxon>
        <taxon>Polyporales</taxon>
        <taxon>Irpicaceae</taxon>
        <taxon>Irpex</taxon>
    </lineage>
</organism>
<protein>
    <submittedName>
        <fullName evidence="1">Uncharacterized protein</fullName>
    </submittedName>
</protein>
<evidence type="ECO:0000313" key="2">
    <source>
        <dbReference type="Proteomes" id="UP001055072"/>
    </source>
</evidence>
<keyword evidence="2" id="KW-1185">Reference proteome</keyword>
<name>A0ACB8U116_9APHY</name>
<accession>A0ACB8U116</accession>
<evidence type="ECO:0000313" key="1">
    <source>
        <dbReference type="EMBL" id="KAI0088052.1"/>
    </source>
</evidence>